<protein>
    <submittedName>
        <fullName evidence="2 3">Uncharacterized protein</fullName>
    </submittedName>
</protein>
<dbReference type="InParanoid" id="A0A2K2DNI2"/>
<dbReference type="Gramene" id="PNT75841">
    <property type="protein sequence ID" value="PNT75841"/>
    <property type="gene ID" value="BRADI_1g38916v3"/>
</dbReference>
<reference evidence="2 3" key="1">
    <citation type="journal article" date="2010" name="Nature">
        <title>Genome sequencing and analysis of the model grass Brachypodium distachyon.</title>
        <authorList>
            <consortium name="International Brachypodium Initiative"/>
        </authorList>
    </citation>
    <scope>NUCLEOTIDE SEQUENCE [LARGE SCALE GENOMIC DNA]</scope>
    <source>
        <strain evidence="2 3">Bd21</strain>
    </source>
</reference>
<dbReference type="EnsemblPlants" id="PNT75841">
    <property type="protein sequence ID" value="PNT75841"/>
    <property type="gene ID" value="BRADI_1g38916v3"/>
</dbReference>
<evidence type="ECO:0000256" key="1">
    <source>
        <dbReference type="SAM" id="MobiDB-lite"/>
    </source>
</evidence>
<dbReference type="AlphaFoldDB" id="A0A2K2DNI2"/>
<keyword evidence="4" id="KW-1185">Reference proteome</keyword>
<reference evidence="3" key="3">
    <citation type="submission" date="2018-08" db="UniProtKB">
        <authorList>
            <consortium name="EnsemblPlants"/>
        </authorList>
    </citation>
    <scope>IDENTIFICATION</scope>
    <source>
        <strain evidence="3">cv. Bd21</strain>
    </source>
</reference>
<organism evidence="2">
    <name type="scientific">Brachypodium distachyon</name>
    <name type="common">Purple false brome</name>
    <name type="synonym">Trachynia distachya</name>
    <dbReference type="NCBI Taxonomy" id="15368"/>
    <lineage>
        <taxon>Eukaryota</taxon>
        <taxon>Viridiplantae</taxon>
        <taxon>Streptophyta</taxon>
        <taxon>Embryophyta</taxon>
        <taxon>Tracheophyta</taxon>
        <taxon>Spermatophyta</taxon>
        <taxon>Magnoliopsida</taxon>
        <taxon>Liliopsida</taxon>
        <taxon>Poales</taxon>
        <taxon>Poaceae</taxon>
        <taxon>BOP clade</taxon>
        <taxon>Pooideae</taxon>
        <taxon>Stipodae</taxon>
        <taxon>Brachypodieae</taxon>
        <taxon>Brachypodium</taxon>
    </lineage>
</organism>
<sequence>MQPIHPTEAILRPEQPAHERPSQAHAESRNRRRSELPAPLDRRCRHRSIDLQPMARPPSSGRWNETAMFPNAAEVLSPRLPASPVRAASRSIDLQPLARPSSSRRWNGTAVSPDNTLWFFRTPAPCRPVFPLSLLPRLHLLPSFIWYSSSPSRERMGSEADVVEMTGPHRRRRQQWGYPLAQRRLGEKENHLPMY</sequence>
<feature type="region of interest" description="Disordered" evidence="1">
    <location>
        <begin position="1"/>
        <end position="63"/>
    </location>
</feature>
<evidence type="ECO:0000313" key="3">
    <source>
        <dbReference type="EnsemblPlants" id="PNT75841"/>
    </source>
</evidence>
<feature type="compositionally biased region" description="Basic and acidic residues" evidence="1">
    <location>
        <begin position="15"/>
        <end position="35"/>
    </location>
</feature>
<dbReference type="Proteomes" id="UP000008810">
    <property type="component" value="Chromosome 1"/>
</dbReference>
<dbReference type="EMBL" id="CM000880">
    <property type="protein sequence ID" value="PNT75841.1"/>
    <property type="molecule type" value="Genomic_DNA"/>
</dbReference>
<reference evidence="2" key="2">
    <citation type="submission" date="2017-06" db="EMBL/GenBank/DDBJ databases">
        <title>WGS assembly of Brachypodium distachyon.</title>
        <authorList>
            <consortium name="The International Brachypodium Initiative"/>
            <person name="Lucas S."/>
            <person name="Harmon-Smith M."/>
            <person name="Lail K."/>
            <person name="Tice H."/>
            <person name="Grimwood J."/>
            <person name="Bruce D."/>
            <person name="Barry K."/>
            <person name="Shu S."/>
            <person name="Lindquist E."/>
            <person name="Wang M."/>
            <person name="Pitluck S."/>
            <person name="Vogel J.P."/>
            <person name="Garvin D.F."/>
            <person name="Mockler T.C."/>
            <person name="Schmutz J."/>
            <person name="Rokhsar D."/>
            <person name="Bevan M.W."/>
        </authorList>
    </citation>
    <scope>NUCLEOTIDE SEQUENCE</scope>
    <source>
        <strain evidence="2">Bd21</strain>
    </source>
</reference>
<evidence type="ECO:0000313" key="4">
    <source>
        <dbReference type="Proteomes" id="UP000008810"/>
    </source>
</evidence>
<accession>A0A2K2DNI2</accession>
<proteinExistence type="predicted"/>
<gene>
    <name evidence="2" type="ORF">BRADI_1g38916v3</name>
</gene>
<name>A0A2K2DNI2_BRADI</name>
<evidence type="ECO:0000313" key="2">
    <source>
        <dbReference type="EMBL" id="PNT75841.1"/>
    </source>
</evidence>